<dbReference type="PANTHER" id="PTHR30007:SF0">
    <property type="entry name" value="TRANSPOSASE"/>
    <property type="match status" value="1"/>
</dbReference>
<dbReference type="OrthoDB" id="456459at2"/>
<evidence type="ECO:0000259" key="1">
    <source>
        <dbReference type="Pfam" id="PF01609"/>
    </source>
</evidence>
<dbReference type="Proteomes" id="UP000185557">
    <property type="component" value="Unassembled WGS sequence"/>
</dbReference>
<evidence type="ECO:0000313" key="3">
    <source>
        <dbReference type="EMBL" id="OKH44282.1"/>
    </source>
</evidence>
<accession>A0A1U7IZ37</accession>
<dbReference type="STRING" id="549789.NIES30_22765"/>
<comment type="caution">
    <text evidence="3">The sequence shown here is derived from an EMBL/GenBank/DDBJ whole genome shotgun (WGS) entry which is preliminary data.</text>
</comment>
<dbReference type="Pfam" id="PF01609">
    <property type="entry name" value="DDE_Tnp_1"/>
    <property type="match status" value="1"/>
</dbReference>
<protein>
    <submittedName>
        <fullName evidence="3">IS5 family transposase</fullName>
    </submittedName>
</protein>
<dbReference type="PANTHER" id="PTHR30007">
    <property type="entry name" value="PHP DOMAIN PROTEIN"/>
    <property type="match status" value="1"/>
</dbReference>
<name>A0A1U7IZ37_9CYAN</name>
<evidence type="ECO:0000313" key="4">
    <source>
        <dbReference type="Proteomes" id="UP000185557"/>
    </source>
</evidence>
<dbReference type="GO" id="GO:0003677">
    <property type="term" value="F:DNA binding"/>
    <property type="evidence" value="ECO:0007669"/>
    <property type="project" value="InterPro"/>
</dbReference>
<dbReference type="RefSeq" id="WP_073610755.1">
    <property type="nucleotide sequence ID" value="NZ_MRCG01000024.1"/>
</dbReference>
<proteinExistence type="predicted"/>
<evidence type="ECO:0000259" key="2">
    <source>
        <dbReference type="Pfam" id="PF13340"/>
    </source>
</evidence>
<dbReference type="GO" id="GO:0004803">
    <property type="term" value="F:transposase activity"/>
    <property type="evidence" value="ECO:0007669"/>
    <property type="project" value="InterPro"/>
</dbReference>
<dbReference type="EMBL" id="MRCG01000024">
    <property type="protein sequence ID" value="OKH44282.1"/>
    <property type="molecule type" value="Genomic_DNA"/>
</dbReference>
<dbReference type="NCBIfam" id="NF033580">
    <property type="entry name" value="transpos_IS5_3"/>
    <property type="match status" value="1"/>
</dbReference>
<feature type="domain" description="Insertion element IS402-like" evidence="2">
    <location>
        <begin position="9"/>
        <end position="82"/>
    </location>
</feature>
<sequence>MSKAYTSNLTRDQFELIEPLLPAAKPGGRPRSVCLWAVLNAIFYLVAQGCSWRDLPGDCPAWQTVYTYYRNWVKDGTWDTLHERLRGWTRATHDRPESPSEVILDSQSVATAPMVHRSVGYGVAKATKGRKRHLVVDTLGLMMAVVVTAASVPERAGGQQALQKLHQLGETVARVYLVWVDGGYSGPNFLQWAMDTLGWIVHVVLRPEESKGFVLLKKRWVVERTFGWWRWSRRLVQDYEQLPENAEAMLQIAMVRIMLRRLA</sequence>
<dbReference type="GO" id="GO:0006313">
    <property type="term" value="P:DNA transposition"/>
    <property type="evidence" value="ECO:0007669"/>
    <property type="project" value="InterPro"/>
</dbReference>
<dbReference type="Pfam" id="PF13340">
    <property type="entry name" value="DUF4096"/>
    <property type="match status" value="1"/>
</dbReference>
<gene>
    <name evidence="3" type="ORF">NIES30_22765</name>
</gene>
<keyword evidence="4" id="KW-1185">Reference proteome</keyword>
<dbReference type="AlphaFoldDB" id="A0A1U7IZ37"/>
<reference evidence="3 4" key="1">
    <citation type="submission" date="2016-11" db="EMBL/GenBank/DDBJ databases">
        <title>Draft Genome Sequences of Nine Cyanobacterial Strains from Diverse Habitats.</title>
        <authorList>
            <person name="Zhu T."/>
            <person name="Hou S."/>
            <person name="Lu X."/>
            <person name="Hess W.R."/>
        </authorList>
    </citation>
    <scope>NUCLEOTIDE SEQUENCE [LARGE SCALE GENOMIC DNA]</scope>
    <source>
        <strain evidence="3 4">NIES-30</strain>
    </source>
</reference>
<dbReference type="InterPro" id="IPR002559">
    <property type="entry name" value="Transposase_11"/>
</dbReference>
<organism evidence="3 4">
    <name type="scientific">Phormidium tenue NIES-30</name>
    <dbReference type="NCBI Taxonomy" id="549789"/>
    <lineage>
        <taxon>Bacteria</taxon>
        <taxon>Bacillati</taxon>
        <taxon>Cyanobacteriota</taxon>
        <taxon>Cyanophyceae</taxon>
        <taxon>Oscillatoriophycideae</taxon>
        <taxon>Oscillatoriales</taxon>
        <taxon>Oscillatoriaceae</taxon>
        <taxon>Phormidium</taxon>
    </lineage>
</organism>
<feature type="domain" description="Transposase IS4-like" evidence="1">
    <location>
        <begin position="99"/>
        <end position="256"/>
    </location>
</feature>
<dbReference type="InterPro" id="IPR025161">
    <property type="entry name" value="IS402-like_dom"/>
</dbReference>